<keyword evidence="1" id="KW-0472">Membrane</keyword>
<organism evidence="2 3">
    <name type="scientific">Ridgeia piscesae</name>
    <name type="common">Tubeworm</name>
    <dbReference type="NCBI Taxonomy" id="27915"/>
    <lineage>
        <taxon>Eukaryota</taxon>
        <taxon>Metazoa</taxon>
        <taxon>Spiralia</taxon>
        <taxon>Lophotrochozoa</taxon>
        <taxon>Annelida</taxon>
        <taxon>Polychaeta</taxon>
        <taxon>Sedentaria</taxon>
        <taxon>Canalipalpata</taxon>
        <taxon>Sabellida</taxon>
        <taxon>Siboglinidae</taxon>
        <taxon>Ridgeia</taxon>
    </lineage>
</organism>
<evidence type="ECO:0000313" key="3">
    <source>
        <dbReference type="Proteomes" id="UP001209878"/>
    </source>
</evidence>
<dbReference type="AlphaFoldDB" id="A0AAD9KP24"/>
<reference evidence="2" key="1">
    <citation type="journal article" date="2023" name="Mol. Biol. Evol.">
        <title>Third-Generation Sequencing Reveals the Adaptive Role of the Epigenome in Three Deep-Sea Polychaetes.</title>
        <authorList>
            <person name="Perez M."/>
            <person name="Aroh O."/>
            <person name="Sun Y."/>
            <person name="Lan Y."/>
            <person name="Juniper S.K."/>
            <person name="Young C.R."/>
            <person name="Angers B."/>
            <person name="Qian P.Y."/>
        </authorList>
    </citation>
    <scope>NUCLEOTIDE SEQUENCE</scope>
    <source>
        <strain evidence="2">R07B-5</strain>
    </source>
</reference>
<gene>
    <name evidence="2" type="ORF">NP493_750g00020</name>
</gene>
<sequence length="308" mass="33516">MPVMGEATGVTQEELAWDHTAENTPLMHDHNRSNPFMFSSQTDAHLLLSGRHIDQLLRNLDDSATLLKNVLKNSARFPQDTTALSGVCSSRFRGLCNYSTRSVLWVTAGIQLLSATLVTILDAAGKNHKTATASITVLSILQAVNIIYFIFALVLLTRRSSCAWGNTPFSLVVKSYFSSILLFVGLYTLTYRTQATSWACPAASMDSDSALSIYVKMVYMSVATATLCGAPGVVPVVWFTYLLTSVQMLLSLTHIMQILALATRWQQSPPVLPPAYPVYGVSPLRGRSPSLISRSSVSSNTAGRCVSL</sequence>
<feature type="transmembrane region" description="Helical" evidence="1">
    <location>
        <begin position="135"/>
        <end position="157"/>
    </location>
</feature>
<comment type="caution">
    <text evidence="2">The sequence shown here is derived from an EMBL/GenBank/DDBJ whole genome shotgun (WGS) entry which is preliminary data.</text>
</comment>
<dbReference type="EMBL" id="JAODUO010000750">
    <property type="protein sequence ID" value="KAK2175099.1"/>
    <property type="molecule type" value="Genomic_DNA"/>
</dbReference>
<keyword evidence="1" id="KW-0812">Transmembrane</keyword>
<feature type="transmembrane region" description="Helical" evidence="1">
    <location>
        <begin position="169"/>
        <end position="190"/>
    </location>
</feature>
<keyword evidence="1" id="KW-1133">Transmembrane helix</keyword>
<dbReference type="Proteomes" id="UP001209878">
    <property type="component" value="Unassembled WGS sequence"/>
</dbReference>
<accession>A0AAD9KP24</accession>
<evidence type="ECO:0000313" key="2">
    <source>
        <dbReference type="EMBL" id="KAK2175099.1"/>
    </source>
</evidence>
<keyword evidence="3" id="KW-1185">Reference proteome</keyword>
<evidence type="ECO:0000256" key="1">
    <source>
        <dbReference type="SAM" id="Phobius"/>
    </source>
</evidence>
<protein>
    <submittedName>
        <fullName evidence="2">Uncharacterized protein</fullName>
    </submittedName>
</protein>
<proteinExistence type="predicted"/>
<feature type="transmembrane region" description="Helical" evidence="1">
    <location>
        <begin position="211"/>
        <end position="232"/>
    </location>
</feature>
<name>A0AAD9KP24_RIDPI</name>
<feature type="transmembrane region" description="Helical" evidence="1">
    <location>
        <begin position="103"/>
        <end position="123"/>
    </location>
</feature>